<dbReference type="OrthoDB" id="4943967at2759"/>
<evidence type="ECO:0000313" key="2">
    <source>
        <dbReference type="Proteomes" id="UP000016801"/>
    </source>
</evidence>
<dbReference type="VEuPathDB" id="FungiDB:CPUR_08105"/>
<accession>M1WG25</accession>
<comment type="caution">
    <text evidence="1">The sequence shown here is derived from an EMBL/GenBank/DDBJ whole genome shotgun (WGS) entry which is preliminary data.</text>
</comment>
<protein>
    <submittedName>
        <fullName evidence="1">Uncharacterized protein</fullName>
    </submittedName>
</protein>
<dbReference type="AlphaFoldDB" id="M1WG25"/>
<evidence type="ECO:0000313" key="1">
    <source>
        <dbReference type="EMBL" id="CCE34173.1"/>
    </source>
</evidence>
<dbReference type="EMBL" id="CAGA01000078">
    <property type="protein sequence ID" value="CCE34173.1"/>
    <property type="molecule type" value="Genomic_DNA"/>
</dbReference>
<dbReference type="HOGENOM" id="CLU_2249857_0_0_1"/>
<organism evidence="1 2">
    <name type="scientific">Claviceps purpurea (strain 20.1)</name>
    <name type="common">Ergot fungus</name>
    <name type="synonym">Sphacelia segetum</name>
    <dbReference type="NCBI Taxonomy" id="1111077"/>
    <lineage>
        <taxon>Eukaryota</taxon>
        <taxon>Fungi</taxon>
        <taxon>Dikarya</taxon>
        <taxon>Ascomycota</taxon>
        <taxon>Pezizomycotina</taxon>
        <taxon>Sordariomycetes</taxon>
        <taxon>Hypocreomycetidae</taxon>
        <taxon>Hypocreales</taxon>
        <taxon>Clavicipitaceae</taxon>
        <taxon>Claviceps</taxon>
    </lineage>
</organism>
<sequence length="104" mass="11184">MNSLRGIEVFNYSNLKLIILNGDTPIEVPPATRDEPGKVFLHARIGCSVITAGTLQYGNMIVASVDVRAGGHVTITPGNCPLQGLMRLSAMVQRKGSKLEHDVL</sequence>
<name>M1WG25_CLAP2</name>
<proteinExistence type="predicted"/>
<reference evidence="1 2" key="1">
    <citation type="journal article" date="2013" name="PLoS Genet.">
        <title>Plant-symbiotic fungi as chemical engineers: Multi-genome analysis of the Clavicipitaceae reveals dynamics of alkaloid loci.</title>
        <authorList>
            <person name="Schardl C.L."/>
            <person name="Young C.A."/>
            <person name="Hesse U."/>
            <person name="Amyotte S.G."/>
            <person name="Andreeva K."/>
            <person name="Calie P.J."/>
            <person name="Fleetwood D.J."/>
            <person name="Haws D.C."/>
            <person name="Moore N."/>
            <person name="Oeser B."/>
            <person name="Panaccione D.G."/>
            <person name="Schweri K.K."/>
            <person name="Voisey C.R."/>
            <person name="Farman M.L."/>
            <person name="Jaromczyk J.W."/>
            <person name="Roe B.A."/>
            <person name="O'Sullivan D.M."/>
            <person name="Scott B."/>
            <person name="Tudzynski P."/>
            <person name="An Z."/>
            <person name="Arnaoudova E.G."/>
            <person name="Bullock C.T."/>
            <person name="Charlton N.D."/>
            <person name="Chen L."/>
            <person name="Cox M."/>
            <person name="Dinkins R.D."/>
            <person name="Florea S."/>
            <person name="Glenn A.E."/>
            <person name="Gordon A."/>
            <person name="Gueldener U."/>
            <person name="Harris D.R."/>
            <person name="Hollin W."/>
            <person name="Jaromczyk J."/>
            <person name="Johnson R.D."/>
            <person name="Khan A.K."/>
            <person name="Leistner E."/>
            <person name="Leuchtmann A."/>
            <person name="Li C."/>
            <person name="Liu J."/>
            <person name="Liu J."/>
            <person name="Liu M."/>
            <person name="Mace W."/>
            <person name="Machado C."/>
            <person name="Nagabhyru P."/>
            <person name="Pan J."/>
            <person name="Schmid J."/>
            <person name="Sugawara K."/>
            <person name="Steiner U."/>
            <person name="Takach J.E."/>
            <person name="Tanaka E."/>
            <person name="Webb J.S."/>
            <person name="Wilson E.V."/>
            <person name="Wiseman J.L."/>
            <person name="Yoshida R."/>
            <person name="Zeng Z."/>
        </authorList>
    </citation>
    <scope>NUCLEOTIDE SEQUENCE [LARGE SCALE GENOMIC DNA]</scope>
    <source>
        <strain evidence="1 2">20.1</strain>
    </source>
</reference>
<dbReference type="Proteomes" id="UP000016801">
    <property type="component" value="Unassembled WGS sequence"/>
</dbReference>
<keyword evidence="2" id="KW-1185">Reference proteome</keyword>
<gene>
    <name evidence="1" type="ORF">CPUR_08105</name>
</gene>